<dbReference type="InterPro" id="IPR051117">
    <property type="entry name" value="TRG_var/const_region"/>
</dbReference>
<dbReference type="Proteomes" id="UP000694387">
    <property type="component" value="Chromosome 1"/>
</dbReference>
<feature type="signal peptide" evidence="14">
    <location>
        <begin position="1"/>
        <end position="18"/>
    </location>
</feature>
<dbReference type="GO" id="GO:0002250">
    <property type="term" value="P:adaptive immune response"/>
    <property type="evidence" value="ECO:0007669"/>
    <property type="project" value="UniProtKB-KW"/>
</dbReference>
<dbReference type="Ensembl" id="ENSEAST00005050563.1">
    <property type="protein sequence ID" value="ENSEASP00005056292.1"/>
    <property type="gene ID" value="ENSEASG00005026155.1"/>
</dbReference>
<dbReference type="InterPro" id="IPR003599">
    <property type="entry name" value="Ig_sub"/>
</dbReference>
<dbReference type="SUPFAM" id="SSF48726">
    <property type="entry name" value="Immunoglobulin"/>
    <property type="match status" value="1"/>
</dbReference>
<evidence type="ECO:0000313" key="16">
    <source>
        <dbReference type="Ensembl" id="ENSEASP00005056292.1"/>
    </source>
</evidence>
<reference evidence="16" key="3">
    <citation type="submission" date="2025-09" db="UniProtKB">
        <authorList>
            <consortium name="Ensembl"/>
        </authorList>
    </citation>
    <scope>IDENTIFICATION</scope>
</reference>
<name>A0A9L0K1S7_EQUAS</name>
<evidence type="ECO:0000256" key="10">
    <source>
        <dbReference type="ARBA" id="ARBA00023170"/>
    </source>
</evidence>
<evidence type="ECO:0000256" key="13">
    <source>
        <dbReference type="ARBA" id="ARBA00043266"/>
    </source>
</evidence>
<evidence type="ECO:0000256" key="4">
    <source>
        <dbReference type="ARBA" id="ARBA00022729"/>
    </source>
</evidence>
<keyword evidence="2" id="KW-1003">Cell membrane</keyword>
<evidence type="ECO:0000256" key="3">
    <source>
        <dbReference type="ARBA" id="ARBA00022692"/>
    </source>
</evidence>
<evidence type="ECO:0000256" key="8">
    <source>
        <dbReference type="ARBA" id="ARBA00023136"/>
    </source>
</evidence>
<dbReference type="GeneTree" id="ENSGT00940000153143"/>
<feature type="chain" id="PRO_5040270045" description="Ig-like domain-containing protein" evidence="14">
    <location>
        <begin position="19"/>
        <end position="153"/>
    </location>
</feature>
<accession>A0A9L0K1S7</accession>
<keyword evidence="11" id="KW-0393">Immunoglobulin domain</keyword>
<feature type="domain" description="Ig-like" evidence="15">
    <location>
        <begin position="14"/>
        <end position="114"/>
    </location>
</feature>
<keyword evidence="6" id="KW-1133">Transmembrane helix</keyword>
<evidence type="ECO:0000256" key="12">
    <source>
        <dbReference type="ARBA" id="ARBA00038578"/>
    </source>
</evidence>
<dbReference type="InterPro" id="IPR036179">
    <property type="entry name" value="Ig-like_dom_sf"/>
</dbReference>
<keyword evidence="9" id="KW-1015">Disulfide bond</keyword>
<keyword evidence="5" id="KW-0391">Immunity</keyword>
<evidence type="ECO:0000259" key="15">
    <source>
        <dbReference type="PROSITE" id="PS50835"/>
    </source>
</evidence>
<dbReference type="AlphaFoldDB" id="A0A9L0K1S7"/>
<keyword evidence="13" id="KW-1279">T cell receptor</keyword>
<evidence type="ECO:0000256" key="14">
    <source>
        <dbReference type="SAM" id="SignalP"/>
    </source>
</evidence>
<keyword evidence="7" id="KW-1064">Adaptive immunity</keyword>
<dbReference type="Gene3D" id="2.60.40.10">
    <property type="entry name" value="Immunoglobulins"/>
    <property type="match status" value="1"/>
</dbReference>
<proteinExistence type="predicted"/>
<dbReference type="PANTHER" id="PTHR19256">
    <property type="entry name" value="T-CELL RECEPTOR GAMMA CHAIN"/>
    <property type="match status" value="1"/>
</dbReference>
<dbReference type="GO" id="GO:0042101">
    <property type="term" value="C:T cell receptor complex"/>
    <property type="evidence" value="ECO:0007669"/>
    <property type="project" value="UniProtKB-KW"/>
</dbReference>
<keyword evidence="3" id="KW-0812">Transmembrane</keyword>
<dbReference type="InterPro" id="IPR013106">
    <property type="entry name" value="Ig_V-set"/>
</dbReference>
<dbReference type="InterPro" id="IPR013783">
    <property type="entry name" value="Ig-like_fold"/>
</dbReference>
<comment type="subcellular location">
    <subcellularLocation>
        <location evidence="1">Cell membrane</location>
    </subcellularLocation>
</comment>
<keyword evidence="8" id="KW-0472">Membrane</keyword>
<evidence type="ECO:0000256" key="11">
    <source>
        <dbReference type="ARBA" id="ARBA00023319"/>
    </source>
</evidence>
<evidence type="ECO:0000313" key="17">
    <source>
        <dbReference type="Proteomes" id="UP000694387"/>
    </source>
</evidence>
<dbReference type="PANTHER" id="PTHR19256:SF65">
    <property type="entry name" value="T CELL RECEPTOR GAMMA CONSTANT 1-RELATED"/>
    <property type="match status" value="1"/>
</dbReference>
<reference evidence="16" key="2">
    <citation type="submission" date="2025-08" db="UniProtKB">
        <authorList>
            <consortium name="Ensembl"/>
        </authorList>
    </citation>
    <scope>IDENTIFICATION</scope>
</reference>
<comment type="subunit">
    <text evidence="12">Gamma-delta TR is a heterodimer composed of a gamma and delta chain; disulfide-linked. The gamma-delta TR is associated with the transmembrane signaling CD3 coreceptor proteins following the stoichiometry: a single gamma-delta TR heterodimer associates with one CD3D-CD3E heterodimer, one CD3G-CD3E heterodimer and one CD247 homodimer forming a stable octameric structure. Upon activation, gamma-delta TR complex associates with FCER1G to initiate intracellular signaling.</text>
</comment>
<evidence type="ECO:0000256" key="6">
    <source>
        <dbReference type="ARBA" id="ARBA00022989"/>
    </source>
</evidence>
<evidence type="ECO:0000256" key="5">
    <source>
        <dbReference type="ARBA" id="ARBA00022859"/>
    </source>
</evidence>
<dbReference type="FunFam" id="2.60.40.10:FF:001866">
    <property type="entry name" value="T cell receptor gamma variable 3"/>
    <property type="match status" value="1"/>
</dbReference>
<dbReference type="SMART" id="SM00409">
    <property type="entry name" value="IG"/>
    <property type="match status" value="1"/>
</dbReference>
<evidence type="ECO:0000256" key="1">
    <source>
        <dbReference type="ARBA" id="ARBA00004236"/>
    </source>
</evidence>
<protein>
    <recommendedName>
        <fullName evidence="15">Ig-like domain-containing protein</fullName>
    </recommendedName>
</protein>
<evidence type="ECO:0000256" key="2">
    <source>
        <dbReference type="ARBA" id="ARBA00022475"/>
    </source>
</evidence>
<dbReference type="Pfam" id="PF07686">
    <property type="entry name" value="V-set"/>
    <property type="match status" value="1"/>
</dbReference>
<evidence type="ECO:0000256" key="7">
    <source>
        <dbReference type="ARBA" id="ARBA00023130"/>
    </source>
</evidence>
<sequence length="153" mass="17760">MLWTLAFLLAFLAPATWISSNVEGTQTSITKQAGSSVVFTCDSKQRITYVHWYRHKEGMAPQRIVYYHHQDSRLVSDPGIRLERYRVYESTERNRKIEIRKLEQSDSGVYYCAIWEAHSDSHLPYSSLKILLVAATKDRPSPCLTYRPDFTVL</sequence>
<keyword evidence="4 14" id="KW-0732">Signal</keyword>
<keyword evidence="17" id="KW-1185">Reference proteome</keyword>
<organism evidence="16 17">
    <name type="scientific">Equus asinus</name>
    <name type="common">Donkey</name>
    <name type="synonym">Equus africanus asinus</name>
    <dbReference type="NCBI Taxonomy" id="9793"/>
    <lineage>
        <taxon>Eukaryota</taxon>
        <taxon>Metazoa</taxon>
        <taxon>Chordata</taxon>
        <taxon>Craniata</taxon>
        <taxon>Vertebrata</taxon>
        <taxon>Euteleostomi</taxon>
        <taxon>Mammalia</taxon>
        <taxon>Eutheria</taxon>
        <taxon>Laurasiatheria</taxon>
        <taxon>Perissodactyla</taxon>
        <taxon>Equidae</taxon>
        <taxon>Equus</taxon>
    </lineage>
</organism>
<keyword evidence="10" id="KW-0675">Receptor</keyword>
<dbReference type="InterPro" id="IPR007110">
    <property type="entry name" value="Ig-like_dom"/>
</dbReference>
<reference evidence="16 17" key="1">
    <citation type="journal article" date="2020" name="Nat. Commun.">
        <title>Donkey genomes provide new insights into domestication and selection for coat color.</title>
        <authorList>
            <person name="Wang"/>
            <person name="C."/>
            <person name="Li"/>
            <person name="H."/>
            <person name="Guo"/>
            <person name="Y."/>
            <person name="Huang"/>
            <person name="J."/>
            <person name="Sun"/>
            <person name="Y."/>
            <person name="Min"/>
            <person name="J."/>
            <person name="Wang"/>
            <person name="J."/>
            <person name="Fang"/>
            <person name="X."/>
            <person name="Zhao"/>
            <person name="Z."/>
            <person name="Wang"/>
            <person name="S."/>
            <person name="Zhang"/>
            <person name="Y."/>
            <person name="Liu"/>
            <person name="Q."/>
            <person name="Jiang"/>
            <person name="Q."/>
            <person name="Wang"/>
            <person name="X."/>
            <person name="Guo"/>
            <person name="Y."/>
            <person name="Yang"/>
            <person name="C."/>
            <person name="Wang"/>
            <person name="Y."/>
            <person name="Tian"/>
            <person name="F."/>
            <person name="Zhuang"/>
            <person name="G."/>
            <person name="Fan"/>
            <person name="Y."/>
            <person name="Gao"/>
            <person name="Q."/>
            <person name="Li"/>
            <person name="Y."/>
            <person name="Ju"/>
            <person name="Z."/>
            <person name="Li"/>
            <person name="J."/>
            <person name="Li"/>
            <person name="R."/>
            <person name="Hou"/>
            <person name="M."/>
            <person name="Yang"/>
            <person name="G."/>
            <person name="Liu"/>
            <person name="G."/>
            <person name="Liu"/>
            <person name="W."/>
            <person name="Guo"/>
            <person name="J."/>
            <person name="Pan"/>
            <person name="S."/>
            <person name="Fan"/>
            <person name="G."/>
            <person name="Zhang"/>
            <person name="W."/>
            <person name="Zhang"/>
            <person name="R."/>
            <person name="Yu"/>
            <person name="J."/>
            <person name="Zhang"/>
            <person name="X."/>
            <person name="Yin"/>
            <person name="Q."/>
            <person name="Ji"/>
            <person name="C."/>
            <person name="Jin"/>
            <person name="Y."/>
            <person name="Yue"/>
            <person name="G."/>
            <person name="Liu"/>
            <person name="M."/>
            <person name="Xu"/>
            <person name="J."/>
            <person name="Liu"/>
            <person name="S."/>
            <person name="Jordana"/>
            <person name="J."/>
            <person name="Noce"/>
            <person name="A."/>
            <person name="Amills"/>
            <person name="M."/>
            <person name="Wu"/>
            <person name="D.D."/>
            <person name="Li"/>
            <person name="S."/>
            <person name="Zhou"/>
            <person name="X. and Zhong"/>
            <person name="J."/>
        </authorList>
    </citation>
    <scope>NUCLEOTIDE SEQUENCE [LARGE SCALE GENOMIC DNA]</scope>
</reference>
<dbReference type="PROSITE" id="PS50835">
    <property type="entry name" value="IG_LIKE"/>
    <property type="match status" value="1"/>
</dbReference>
<evidence type="ECO:0000256" key="9">
    <source>
        <dbReference type="ARBA" id="ARBA00023157"/>
    </source>
</evidence>